<dbReference type="InterPro" id="IPR011009">
    <property type="entry name" value="Kinase-like_dom_sf"/>
</dbReference>
<gene>
    <name evidence="1" type="ORF">ACK4CT_15215</name>
</gene>
<dbReference type="SUPFAM" id="SSF56112">
    <property type="entry name" value="Protein kinase-like (PK-like)"/>
    <property type="match status" value="1"/>
</dbReference>
<dbReference type="RefSeq" id="WP_409543676.1">
    <property type="nucleotide sequence ID" value="NZ_JBKBDD010000004.1"/>
</dbReference>
<sequence length="46" mass="5193">MGEVYEAVNTGKRRTVALKILRAAFAHEEQFRTRFLRESQAAAGLV</sequence>
<proteinExistence type="predicted"/>
<dbReference type="EMBL" id="JBKBDD010000004">
    <property type="protein sequence ID" value="MFN6544541.1"/>
    <property type="molecule type" value="Genomic_DNA"/>
</dbReference>
<dbReference type="Gene3D" id="3.30.200.20">
    <property type="entry name" value="Phosphorylase Kinase, domain 1"/>
    <property type="match status" value="1"/>
</dbReference>
<organism evidence="1 2">
    <name type="scientific">Mycolicibacterium nivoides</name>
    <dbReference type="NCBI Taxonomy" id="2487344"/>
    <lineage>
        <taxon>Bacteria</taxon>
        <taxon>Bacillati</taxon>
        <taxon>Actinomycetota</taxon>
        <taxon>Actinomycetes</taxon>
        <taxon>Mycobacteriales</taxon>
        <taxon>Mycobacteriaceae</taxon>
        <taxon>Mycolicibacterium</taxon>
    </lineage>
</organism>
<dbReference type="Proteomes" id="UP001635816">
    <property type="component" value="Unassembled WGS sequence"/>
</dbReference>
<evidence type="ECO:0000313" key="1">
    <source>
        <dbReference type="EMBL" id="MFN6544541.1"/>
    </source>
</evidence>
<keyword evidence="2" id="KW-1185">Reference proteome</keyword>
<name>A0ABW9LD33_9MYCO</name>
<accession>A0ABW9LD33</accession>
<reference evidence="1 2" key="1">
    <citation type="submission" date="2024-12" db="EMBL/GenBank/DDBJ databases">
        <title>The coexistence of Mycolicibacterium septicum and Mycolicibacterium nivoides in clinical samples.</title>
        <authorList>
            <person name="Wang C."/>
            <person name="Feng Y."/>
            <person name="Zong Z."/>
        </authorList>
    </citation>
    <scope>NUCLEOTIDE SEQUENCE [LARGE SCALE GENOMIC DNA]</scope>
    <source>
        <strain evidence="1 2">120309</strain>
    </source>
</reference>
<evidence type="ECO:0008006" key="3">
    <source>
        <dbReference type="Google" id="ProtNLM"/>
    </source>
</evidence>
<comment type="caution">
    <text evidence="1">The sequence shown here is derived from an EMBL/GenBank/DDBJ whole genome shotgun (WGS) entry which is preliminary data.</text>
</comment>
<evidence type="ECO:0000313" key="2">
    <source>
        <dbReference type="Proteomes" id="UP001635816"/>
    </source>
</evidence>
<protein>
    <recommendedName>
        <fullName evidence="3">Serine/threonine protein kinase</fullName>
    </recommendedName>
</protein>